<dbReference type="PROSITE" id="PS50213">
    <property type="entry name" value="FAS1"/>
    <property type="match status" value="1"/>
</dbReference>
<reference evidence="3 4" key="1">
    <citation type="submission" date="2015-07" db="EMBL/GenBank/DDBJ databases">
        <title>Emmonsia species relationships and genome sequence.</title>
        <authorList>
            <person name="Cuomo C.A."/>
            <person name="Schwartz I.S."/>
            <person name="Kenyon C."/>
            <person name="de Hoog G.S."/>
            <person name="Govender N.P."/>
            <person name="Botha A."/>
            <person name="Moreno L."/>
            <person name="de Vries M."/>
            <person name="Munoz J.F."/>
            <person name="Stielow J.B."/>
        </authorList>
    </citation>
    <scope>NUCLEOTIDE SEQUENCE [LARGE SCALE GENOMIC DNA]</scope>
    <source>
        <strain evidence="3 4">CBS 136260</strain>
    </source>
</reference>
<feature type="non-terminal residue" evidence="3">
    <location>
        <position position="191"/>
    </location>
</feature>
<name>A0A1B7NN96_9EURO</name>
<evidence type="ECO:0000313" key="4">
    <source>
        <dbReference type="Proteomes" id="UP000091918"/>
    </source>
</evidence>
<dbReference type="OrthoDB" id="7700931at2759"/>
<feature type="domain" description="FAS1" evidence="2">
    <location>
        <begin position="67"/>
        <end position="191"/>
    </location>
</feature>
<dbReference type="STRING" id="1658172.A0A1B7NN96"/>
<keyword evidence="4" id="KW-1185">Reference proteome</keyword>
<gene>
    <name evidence="3" type="ORF">ACJ72_07401</name>
</gene>
<protein>
    <recommendedName>
        <fullName evidence="2">FAS1 domain-containing protein</fullName>
    </recommendedName>
</protein>
<accession>A0A1B7NN96</accession>
<dbReference type="AlphaFoldDB" id="A0A1B7NN96"/>
<proteinExistence type="predicted"/>
<dbReference type="InterPro" id="IPR036378">
    <property type="entry name" value="FAS1_dom_sf"/>
</dbReference>
<organism evidence="3 4">
    <name type="scientific">Emergomyces africanus</name>
    <dbReference type="NCBI Taxonomy" id="1955775"/>
    <lineage>
        <taxon>Eukaryota</taxon>
        <taxon>Fungi</taxon>
        <taxon>Dikarya</taxon>
        <taxon>Ascomycota</taxon>
        <taxon>Pezizomycotina</taxon>
        <taxon>Eurotiomycetes</taxon>
        <taxon>Eurotiomycetidae</taxon>
        <taxon>Onygenales</taxon>
        <taxon>Ajellomycetaceae</taxon>
        <taxon>Emergomyces</taxon>
    </lineage>
</organism>
<feature type="region of interest" description="Disordered" evidence="1">
    <location>
        <begin position="13"/>
        <end position="35"/>
    </location>
</feature>
<dbReference type="Gene3D" id="2.30.180.10">
    <property type="entry name" value="FAS1 domain"/>
    <property type="match status" value="1"/>
</dbReference>
<dbReference type="InterPro" id="IPR000782">
    <property type="entry name" value="FAS1_domain"/>
</dbReference>
<comment type="caution">
    <text evidence="3">The sequence shown here is derived from an EMBL/GenBank/DDBJ whole genome shotgun (WGS) entry which is preliminary data.</text>
</comment>
<evidence type="ECO:0000313" key="3">
    <source>
        <dbReference type="EMBL" id="OAX78293.1"/>
    </source>
</evidence>
<dbReference type="SUPFAM" id="SSF82153">
    <property type="entry name" value="FAS1 domain"/>
    <property type="match status" value="1"/>
</dbReference>
<dbReference type="Pfam" id="PF02469">
    <property type="entry name" value="Fasciclin"/>
    <property type="match status" value="1"/>
</dbReference>
<dbReference type="Proteomes" id="UP000091918">
    <property type="component" value="Unassembled WGS sequence"/>
</dbReference>
<sequence>MTENVEWLMANHPHEAEPSALLPSDQQDDDTDYGDHWDDGWDEDASIQTQFSAFPVGGHHPGHGHFNMTLYEMINASTHTKTFAKLVSKFDDIVDILNKTTSSKHTVFVPTDKAFARFKHHKDIPDKILKRVLMYHIAPQQYSRHDVFSLRTIPTSLERAELGPYPQRICTQFGLKGLTLNFYASIVKSNL</sequence>
<dbReference type="EMBL" id="LGUA01001613">
    <property type="protein sequence ID" value="OAX78293.1"/>
    <property type="molecule type" value="Genomic_DNA"/>
</dbReference>
<evidence type="ECO:0000259" key="2">
    <source>
        <dbReference type="PROSITE" id="PS50213"/>
    </source>
</evidence>
<evidence type="ECO:0000256" key="1">
    <source>
        <dbReference type="SAM" id="MobiDB-lite"/>
    </source>
</evidence>